<dbReference type="RefSeq" id="XP_003736826.2">
    <property type="nucleotide sequence ID" value="XM_003736778.3"/>
</dbReference>
<keyword evidence="2" id="KW-1185">Reference proteome</keyword>
<dbReference type="Proteomes" id="UP000001819">
    <property type="component" value="Chromosome 2"/>
</dbReference>
<protein>
    <submittedName>
        <fullName evidence="3">Uncharacterized protein</fullName>
    </submittedName>
</protein>
<evidence type="ECO:0000313" key="3">
    <source>
        <dbReference type="RefSeq" id="XP_003736826.2"/>
    </source>
</evidence>
<name>A0A6I8V670_DROPS</name>
<reference evidence="2" key="1">
    <citation type="submission" date="2024-06" db="UniProtKB">
        <authorList>
            <consortium name="RefSeq"/>
        </authorList>
    </citation>
    <scope>NUCLEOTIDE SEQUENCE [LARGE SCALE GENOMIC DNA]</scope>
    <source>
        <strain evidence="2">MV2-25</strain>
    </source>
</reference>
<dbReference type="KEGG" id="dpo:13036438"/>
<reference evidence="3" key="2">
    <citation type="submission" date="2025-08" db="UniProtKB">
        <authorList>
            <consortium name="RefSeq"/>
        </authorList>
    </citation>
    <scope>IDENTIFICATION</scope>
    <source>
        <strain evidence="3">MV-25-SWS-2005</strain>
        <tissue evidence="3">Whole body</tissue>
    </source>
</reference>
<accession>A0A6I8V670</accession>
<dbReference type="AlphaFoldDB" id="A0A6I8V670"/>
<dbReference type="InParanoid" id="A0A6I8V670"/>
<feature type="chain" id="PRO_5026348768" evidence="1">
    <location>
        <begin position="21"/>
        <end position="365"/>
    </location>
</feature>
<evidence type="ECO:0000256" key="1">
    <source>
        <dbReference type="SAM" id="SignalP"/>
    </source>
</evidence>
<evidence type="ECO:0000313" key="2">
    <source>
        <dbReference type="Proteomes" id="UP000001819"/>
    </source>
</evidence>
<keyword evidence="1" id="KW-0732">Signal</keyword>
<proteinExistence type="predicted"/>
<feature type="signal peptide" evidence="1">
    <location>
        <begin position="1"/>
        <end position="20"/>
    </location>
</feature>
<sequence>MTLFFSKAIVYSWFLWFVQCQNVNGIRQYHLSEISYTPQSRTIRGEQVPLEFYEAIERSDKKKNELQHRLHHFLENLQKNLTTSTVFRDFKPTASSSENYATKMSELSTFFHDASFAAGLFAHENERFYDVIKNSSYALLLKLRQVPAAQPTQVKTVLTNYFSEMEFFHIMFSEIVDEALEYTVGTLRAVQRIFLQFADVQSGILQDWKLKLDFECCKMYMDFLQYHSAQVFKCAAGRELNVAYDVYAMTKINAKYIMRQLEFRIQRLFNCFIFKKYEIRCQFLQNAERDFESLFNKLEELEMYLDIKTKQGRASDLRFHRQSYIQHDDVTTKSTEPLSDCLPPNFPFSQIKSELRSCFYLFGGK</sequence>
<organism evidence="2 3">
    <name type="scientific">Drosophila pseudoobscura pseudoobscura</name>
    <name type="common">Fruit fly</name>
    <dbReference type="NCBI Taxonomy" id="46245"/>
    <lineage>
        <taxon>Eukaryota</taxon>
        <taxon>Metazoa</taxon>
        <taxon>Ecdysozoa</taxon>
        <taxon>Arthropoda</taxon>
        <taxon>Hexapoda</taxon>
        <taxon>Insecta</taxon>
        <taxon>Pterygota</taxon>
        <taxon>Neoptera</taxon>
        <taxon>Endopterygota</taxon>
        <taxon>Diptera</taxon>
        <taxon>Brachycera</taxon>
        <taxon>Muscomorpha</taxon>
        <taxon>Ephydroidea</taxon>
        <taxon>Drosophilidae</taxon>
        <taxon>Drosophila</taxon>
        <taxon>Sophophora</taxon>
    </lineage>
</organism>
<gene>
    <name evidence="3" type="primary">LOC13036438</name>
</gene>